<protein>
    <submittedName>
        <fullName evidence="4">Mitochondrial chaperone BCS1</fullName>
    </submittedName>
</protein>
<dbReference type="Pfam" id="PF00004">
    <property type="entry name" value="AAA"/>
    <property type="match status" value="1"/>
</dbReference>
<proteinExistence type="inferred from homology"/>
<sequence>MTSQTLQQQLLPEIMKTSGIKNVILYDVTTRILPGVVSAVVAFVTKRVQNRAKKLYSGVLQKSGIKEERKGTILLERDYKEVRESNDMFDAVLSIASDLPHARFVKRTANGIFIVETKDAIALNADISFAKLMTAETDGVVQKMVIEVFSFTKDIVQIRDYLTALEQEHAKNRGNKLGRQIYYFDEIAVQPVMRHAPDRAGGAAMVPDLSRSPPVLTFTMFPLQTNKSLNNIYGASVRKAVHRVNFFLSNQAWYRDKGIPYTLGILLHGAPGCGKTSFIKGLAKDTNRHVVNIKLRECTTVQQINNLFYSHRVNVVRDGATSTFDIPVDRRIIVMEDIDCLSSIILDRALVESKPLEHSTEDCNRINLSVLLNILDGILETPGRIVVMTSNAPWKLDPALVRPGRIDVSIEFQKCSIQDIVDMVEGICDIKLDPKQAHGLLHRVWTPAEVTKVIFENLDDVARALEMFRSPPINDKASARTSRDFTRTSRDFTRTSRDFTRTSRDFTRTS</sequence>
<dbReference type="PANTHER" id="PTHR23070">
    <property type="entry name" value="BCS1 AAA-TYPE ATPASE"/>
    <property type="match status" value="1"/>
</dbReference>
<evidence type="ECO:0000313" key="5">
    <source>
        <dbReference type="Proteomes" id="UP000236333"/>
    </source>
</evidence>
<comment type="similarity">
    <text evidence="1">Belongs to the AAA ATPase family. BCS1 subfamily.</text>
</comment>
<dbReference type="SUPFAM" id="SSF52540">
    <property type="entry name" value="P-loop containing nucleoside triphosphate hydrolases"/>
    <property type="match status" value="1"/>
</dbReference>
<dbReference type="InterPro" id="IPR050747">
    <property type="entry name" value="Mitochondrial_chaperone_BCS1"/>
</dbReference>
<keyword evidence="2" id="KW-0067">ATP-binding</keyword>
<name>A0A2J7ZQ80_9CHLO</name>
<feature type="domain" description="AAA+ ATPase" evidence="3">
    <location>
        <begin position="261"/>
        <end position="416"/>
    </location>
</feature>
<organism evidence="4 5">
    <name type="scientific">Tetrabaena socialis</name>
    <dbReference type="NCBI Taxonomy" id="47790"/>
    <lineage>
        <taxon>Eukaryota</taxon>
        <taxon>Viridiplantae</taxon>
        <taxon>Chlorophyta</taxon>
        <taxon>core chlorophytes</taxon>
        <taxon>Chlorophyceae</taxon>
        <taxon>CS clade</taxon>
        <taxon>Chlamydomonadales</taxon>
        <taxon>Tetrabaenaceae</taxon>
        <taxon>Tetrabaena</taxon>
    </lineage>
</organism>
<dbReference type="AlphaFoldDB" id="A0A2J7ZQ80"/>
<dbReference type="SMART" id="SM00382">
    <property type="entry name" value="AAA"/>
    <property type="match status" value="1"/>
</dbReference>
<dbReference type="InterPro" id="IPR003960">
    <property type="entry name" value="ATPase_AAA_CS"/>
</dbReference>
<dbReference type="Gene3D" id="3.40.50.300">
    <property type="entry name" value="P-loop containing nucleotide triphosphate hydrolases"/>
    <property type="match status" value="1"/>
</dbReference>
<keyword evidence="5" id="KW-1185">Reference proteome</keyword>
<evidence type="ECO:0000313" key="4">
    <source>
        <dbReference type="EMBL" id="PNH02412.1"/>
    </source>
</evidence>
<dbReference type="GO" id="GO:0005524">
    <property type="term" value="F:ATP binding"/>
    <property type="evidence" value="ECO:0007669"/>
    <property type="project" value="UniProtKB-KW"/>
</dbReference>
<evidence type="ECO:0000259" key="3">
    <source>
        <dbReference type="SMART" id="SM00382"/>
    </source>
</evidence>
<dbReference type="InterPro" id="IPR003959">
    <property type="entry name" value="ATPase_AAA_core"/>
</dbReference>
<dbReference type="Proteomes" id="UP000236333">
    <property type="component" value="Unassembled WGS sequence"/>
</dbReference>
<keyword evidence="2" id="KW-0547">Nucleotide-binding</keyword>
<dbReference type="GO" id="GO:0016887">
    <property type="term" value="F:ATP hydrolysis activity"/>
    <property type="evidence" value="ECO:0007669"/>
    <property type="project" value="InterPro"/>
</dbReference>
<dbReference type="PROSITE" id="PS00674">
    <property type="entry name" value="AAA"/>
    <property type="match status" value="1"/>
</dbReference>
<dbReference type="EMBL" id="PGGS01000660">
    <property type="protein sequence ID" value="PNH02412.1"/>
    <property type="molecule type" value="Genomic_DNA"/>
</dbReference>
<dbReference type="OrthoDB" id="10251412at2759"/>
<accession>A0A2J7ZQ80</accession>
<evidence type="ECO:0000256" key="2">
    <source>
        <dbReference type="RuleBase" id="RU003651"/>
    </source>
</evidence>
<dbReference type="InterPro" id="IPR027417">
    <property type="entry name" value="P-loop_NTPase"/>
</dbReference>
<dbReference type="InterPro" id="IPR003593">
    <property type="entry name" value="AAA+_ATPase"/>
</dbReference>
<evidence type="ECO:0000256" key="1">
    <source>
        <dbReference type="ARBA" id="ARBA00007448"/>
    </source>
</evidence>
<reference evidence="4 5" key="1">
    <citation type="journal article" date="2017" name="Mol. Biol. Evol.">
        <title>The 4-celled Tetrabaena socialis nuclear genome reveals the essential components for genetic control of cell number at the origin of multicellularity in the volvocine lineage.</title>
        <authorList>
            <person name="Featherston J."/>
            <person name="Arakaki Y."/>
            <person name="Hanschen E.R."/>
            <person name="Ferris P.J."/>
            <person name="Michod R.E."/>
            <person name="Olson B.J.S.C."/>
            <person name="Nozaki H."/>
            <person name="Durand P.M."/>
        </authorList>
    </citation>
    <scope>NUCLEOTIDE SEQUENCE [LARGE SCALE GENOMIC DNA]</scope>
    <source>
        <strain evidence="4 5">NIES-571</strain>
    </source>
</reference>
<comment type="caution">
    <text evidence="4">The sequence shown here is derived from an EMBL/GenBank/DDBJ whole genome shotgun (WGS) entry which is preliminary data.</text>
</comment>
<gene>
    <name evidence="4" type="ORF">TSOC_011617</name>
</gene>